<evidence type="ECO:0000259" key="2">
    <source>
        <dbReference type="SMART" id="SM00849"/>
    </source>
</evidence>
<dbReference type="Proteomes" id="UP001597318">
    <property type="component" value="Unassembled WGS sequence"/>
</dbReference>
<comment type="caution">
    <text evidence="3">The sequence shown here is derived from an EMBL/GenBank/DDBJ whole genome shotgun (WGS) entry which is preliminary data.</text>
</comment>
<proteinExistence type="predicted"/>
<dbReference type="InterPro" id="IPR036866">
    <property type="entry name" value="RibonucZ/Hydroxyglut_hydro"/>
</dbReference>
<gene>
    <name evidence="3" type="ORF">ACFSKK_21580</name>
</gene>
<dbReference type="SMART" id="SM00849">
    <property type="entry name" value="Lactamase_B"/>
    <property type="match status" value="1"/>
</dbReference>
<keyword evidence="4" id="KW-1185">Reference proteome</keyword>
<evidence type="ECO:0000313" key="3">
    <source>
        <dbReference type="EMBL" id="MFD2216270.1"/>
    </source>
</evidence>
<reference evidence="4" key="1">
    <citation type="journal article" date="2019" name="Int. J. Syst. Evol. Microbiol.">
        <title>The Global Catalogue of Microorganisms (GCM) 10K type strain sequencing project: providing services to taxonomists for standard genome sequencing and annotation.</title>
        <authorList>
            <consortium name="The Broad Institute Genomics Platform"/>
            <consortium name="The Broad Institute Genome Sequencing Center for Infectious Disease"/>
            <person name="Wu L."/>
            <person name="Ma J."/>
        </authorList>
    </citation>
    <scope>NUCLEOTIDE SEQUENCE [LARGE SCALE GENOMIC DNA]</scope>
    <source>
        <strain evidence="4">CGMCC 1.15474</strain>
    </source>
</reference>
<dbReference type="InterPro" id="IPR001279">
    <property type="entry name" value="Metallo-B-lactamas"/>
</dbReference>
<sequence>MEVTVVGFWGGFPKANEATSGYLVESNGFKLLVDCGSAVLSKLQEYLAIDELDAVILSHYHHDHIADVGPLQYARYVTTILNGKGKTLPIYGHKLDDEGFQKLTYKDATKGIEYTSDQVVSVGPFTISFLETSHPAPCFAMKITDHKSTVIYTADSSYKHEFIPFSNKADLLIAECSLYSHQDGAKMGHMNSREVGEIAQKAGVNQLLITHLPHFGDHNDLKRDAGKIFSGKVLLAKSGLKINC</sequence>
<dbReference type="CDD" id="cd07716">
    <property type="entry name" value="RNaseZ_short-form-like_MBL-fold"/>
    <property type="match status" value="1"/>
</dbReference>
<protein>
    <submittedName>
        <fullName evidence="3">MBL fold metallo-hydrolase</fullName>
    </submittedName>
</protein>
<evidence type="ECO:0000256" key="1">
    <source>
        <dbReference type="ARBA" id="ARBA00022833"/>
    </source>
</evidence>
<organism evidence="3 4">
    <name type="scientific">Metabacillus endolithicus</name>
    <dbReference type="NCBI Taxonomy" id="1535204"/>
    <lineage>
        <taxon>Bacteria</taxon>
        <taxon>Bacillati</taxon>
        <taxon>Bacillota</taxon>
        <taxon>Bacilli</taxon>
        <taxon>Bacillales</taxon>
        <taxon>Bacillaceae</taxon>
        <taxon>Metabacillus</taxon>
    </lineage>
</organism>
<dbReference type="EMBL" id="JBHUIK010000006">
    <property type="protein sequence ID" value="MFD2216270.1"/>
    <property type="molecule type" value="Genomic_DNA"/>
</dbReference>
<keyword evidence="1" id="KW-0862">Zinc</keyword>
<dbReference type="Gene3D" id="3.60.15.10">
    <property type="entry name" value="Ribonuclease Z/Hydroxyacylglutathione hydrolase-like"/>
    <property type="match status" value="1"/>
</dbReference>
<evidence type="ECO:0000313" key="4">
    <source>
        <dbReference type="Proteomes" id="UP001597318"/>
    </source>
</evidence>
<dbReference type="PANTHER" id="PTHR46018">
    <property type="entry name" value="ZINC PHOSPHODIESTERASE ELAC PROTEIN 1"/>
    <property type="match status" value="1"/>
</dbReference>
<accession>A0ABW5C5R2</accession>
<dbReference type="RefSeq" id="WP_247339899.1">
    <property type="nucleotide sequence ID" value="NZ_CP095550.1"/>
</dbReference>
<dbReference type="SUPFAM" id="SSF56281">
    <property type="entry name" value="Metallo-hydrolase/oxidoreductase"/>
    <property type="match status" value="1"/>
</dbReference>
<name>A0ABW5C5R2_9BACI</name>
<feature type="domain" description="Metallo-beta-lactamase" evidence="2">
    <location>
        <begin position="18"/>
        <end position="211"/>
    </location>
</feature>
<dbReference type="PANTHER" id="PTHR46018:SF4">
    <property type="entry name" value="METALLO-HYDROLASE YHFI-RELATED"/>
    <property type="match status" value="1"/>
</dbReference>
<dbReference type="Pfam" id="PF00753">
    <property type="entry name" value="Lactamase_B"/>
    <property type="match status" value="1"/>
</dbReference>